<keyword evidence="2" id="KW-0472">Membrane</keyword>
<dbReference type="InterPro" id="IPR010994">
    <property type="entry name" value="RuvA_2-like"/>
</dbReference>
<dbReference type="AlphaFoldDB" id="E6MZJ4"/>
<comment type="caution">
    <text evidence="3">The sequence shown here is derived from an EMBL/GenBank/DDBJ whole genome shotgun (WGS) entry which is preliminary data.</text>
</comment>
<name>E6MZJ4_NEIMH</name>
<dbReference type="EMBL" id="AEQZ01000043">
    <property type="protein sequence ID" value="EFV62873.1"/>
    <property type="molecule type" value="Genomic_DNA"/>
</dbReference>
<keyword evidence="2" id="KW-0812">Transmembrane</keyword>
<organism evidence="3 4">
    <name type="scientific">Neisseria meningitidis serogroup B / serotype 15 (strain H44/76)</name>
    <dbReference type="NCBI Taxonomy" id="909420"/>
    <lineage>
        <taxon>Bacteria</taxon>
        <taxon>Pseudomonadati</taxon>
        <taxon>Pseudomonadota</taxon>
        <taxon>Betaproteobacteria</taxon>
        <taxon>Neisseriales</taxon>
        <taxon>Neisseriaceae</taxon>
        <taxon>Neisseria</taxon>
    </lineage>
</organism>
<dbReference type="Proteomes" id="UP000032707">
    <property type="component" value="Unassembled WGS sequence"/>
</dbReference>
<dbReference type="RefSeq" id="WP_009348628.1">
    <property type="nucleotide sequence ID" value="NC_017516.1"/>
</dbReference>
<sequence length="124" mass="13444">MLCPEKMSVMAGRHPYGVRSGLRRNGLKLWDIHFRMTRFIVARCGLLFATLKGKTMKKMFVLFCMLFSCAFSLAAVNINAASQQELEALPGIGPAVLAKLKDQASVGAPAPKGPAKPVLPADKK</sequence>
<dbReference type="Gene3D" id="1.10.150.320">
    <property type="entry name" value="Photosystem II 12 kDa extrinsic protein"/>
    <property type="match status" value="1"/>
</dbReference>
<feature type="transmembrane region" description="Helical" evidence="2">
    <location>
        <begin position="60"/>
        <end position="80"/>
    </location>
</feature>
<dbReference type="SUPFAM" id="SSF47781">
    <property type="entry name" value="RuvA domain 2-like"/>
    <property type="match status" value="1"/>
</dbReference>
<dbReference type="PATRIC" id="fig|909420.4.peg.2223"/>
<evidence type="ECO:0000256" key="2">
    <source>
        <dbReference type="SAM" id="Phobius"/>
    </source>
</evidence>
<accession>E6MZJ4</accession>
<protein>
    <submittedName>
        <fullName evidence="3">ComE1</fullName>
    </submittedName>
</protein>
<reference evidence="3 4" key="1">
    <citation type="journal article" date="2011" name="J. Bacteriol.">
        <title>Genome sequence of Neisseria meningitidis serogroup B strain H44/76.</title>
        <authorList>
            <person name="Piet J.R."/>
            <person name="Huis In 't Veld R.A."/>
            <person name="van Schaik B.D."/>
            <person name="van Kampen A.H."/>
            <person name="Baas F."/>
            <person name="van de Beek D."/>
            <person name="Pannekoek Y."/>
            <person name="van der Ende A."/>
        </authorList>
    </citation>
    <scope>NUCLEOTIDE SEQUENCE [LARGE SCALE GENOMIC DNA]</scope>
    <source>
        <strain evidence="3 4">H44/76</strain>
    </source>
</reference>
<feature type="region of interest" description="Disordered" evidence="1">
    <location>
        <begin position="105"/>
        <end position="124"/>
    </location>
</feature>
<keyword evidence="2" id="KW-1133">Transmembrane helix</keyword>
<evidence type="ECO:0000313" key="3">
    <source>
        <dbReference type="EMBL" id="EFV62873.1"/>
    </source>
</evidence>
<evidence type="ECO:0000313" key="4">
    <source>
        <dbReference type="Proteomes" id="UP000032707"/>
    </source>
</evidence>
<gene>
    <name evidence="3" type="ORF">NMH_2004</name>
</gene>
<proteinExistence type="predicted"/>
<evidence type="ECO:0000256" key="1">
    <source>
        <dbReference type="SAM" id="MobiDB-lite"/>
    </source>
</evidence>